<feature type="compositionally biased region" description="Basic and acidic residues" evidence="1">
    <location>
        <begin position="85"/>
        <end position="94"/>
    </location>
</feature>
<organism evidence="2 3">
    <name type="scientific">Mucuna pruriens</name>
    <name type="common">Velvet bean</name>
    <name type="synonym">Dolichos pruriens</name>
    <dbReference type="NCBI Taxonomy" id="157652"/>
    <lineage>
        <taxon>Eukaryota</taxon>
        <taxon>Viridiplantae</taxon>
        <taxon>Streptophyta</taxon>
        <taxon>Embryophyta</taxon>
        <taxon>Tracheophyta</taxon>
        <taxon>Spermatophyta</taxon>
        <taxon>Magnoliopsida</taxon>
        <taxon>eudicotyledons</taxon>
        <taxon>Gunneridae</taxon>
        <taxon>Pentapetalae</taxon>
        <taxon>rosids</taxon>
        <taxon>fabids</taxon>
        <taxon>Fabales</taxon>
        <taxon>Fabaceae</taxon>
        <taxon>Papilionoideae</taxon>
        <taxon>50 kb inversion clade</taxon>
        <taxon>NPAAA clade</taxon>
        <taxon>indigoferoid/millettioid clade</taxon>
        <taxon>Phaseoleae</taxon>
        <taxon>Mucuna</taxon>
    </lineage>
</organism>
<evidence type="ECO:0000313" key="2">
    <source>
        <dbReference type="EMBL" id="RDX75375.1"/>
    </source>
</evidence>
<feature type="non-terminal residue" evidence="2">
    <location>
        <position position="1"/>
    </location>
</feature>
<proteinExistence type="predicted"/>
<dbReference type="EMBL" id="QJKJ01009860">
    <property type="protein sequence ID" value="RDX75375.1"/>
    <property type="molecule type" value="Genomic_DNA"/>
</dbReference>
<evidence type="ECO:0000256" key="1">
    <source>
        <dbReference type="SAM" id="MobiDB-lite"/>
    </source>
</evidence>
<evidence type="ECO:0000313" key="3">
    <source>
        <dbReference type="Proteomes" id="UP000257109"/>
    </source>
</evidence>
<gene>
    <name evidence="2" type="ORF">CR513_44746</name>
</gene>
<reference evidence="2" key="1">
    <citation type="submission" date="2018-05" db="EMBL/GenBank/DDBJ databases">
        <title>Draft genome of Mucuna pruriens seed.</title>
        <authorList>
            <person name="Nnadi N.E."/>
            <person name="Vos R."/>
            <person name="Hasami M.H."/>
            <person name="Devisetty U.K."/>
            <person name="Aguiy J.C."/>
        </authorList>
    </citation>
    <scope>NUCLEOTIDE SEQUENCE [LARGE SCALE GENOMIC DNA]</scope>
    <source>
        <strain evidence="2">JCA_2017</strain>
    </source>
</reference>
<keyword evidence="3" id="KW-1185">Reference proteome</keyword>
<name>A0A371FAS3_MUCPR</name>
<protein>
    <submittedName>
        <fullName evidence="2">Uncharacterized protein</fullName>
    </submittedName>
</protein>
<comment type="caution">
    <text evidence="2">The sequence shown here is derived from an EMBL/GenBank/DDBJ whole genome shotgun (WGS) entry which is preliminary data.</text>
</comment>
<dbReference type="Proteomes" id="UP000257109">
    <property type="component" value="Unassembled WGS sequence"/>
</dbReference>
<accession>A0A371FAS3</accession>
<sequence>MVRSMLSGKKIPKKFWPKEAWSGFKPSVVYFKPREAIRVDLDWDDNKKKLGRHCDEAKNSTNDDNEEKDLNEERSSNSSESENLSPDHHLDERT</sequence>
<dbReference type="AlphaFoldDB" id="A0A371FAS3"/>
<feature type="region of interest" description="Disordered" evidence="1">
    <location>
        <begin position="50"/>
        <end position="94"/>
    </location>
</feature>